<evidence type="ECO:0000256" key="1">
    <source>
        <dbReference type="ARBA" id="ARBA00009990"/>
    </source>
</evidence>
<dbReference type="Pfam" id="PF02556">
    <property type="entry name" value="SecB"/>
    <property type="match status" value="1"/>
</dbReference>
<dbReference type="EMBL" id="JACOOJ010000009">
    <property type="protein sequence ID" value="MBC5632629.1"/>
    <property type="molecule type" value="Genomic_DNA"/>
</dbReference>
<reference evidence="5 6" key="1">
    <citation type="submission" date="2020-08" db="EMBL/GenBank/DDBJ databases">
        <title>Genome public.</title>
        <authorList>
            <person name="Liu C."/>
            <person name="Sun Q."/>
        </authorList>
    </citation>
    <scope>NUCLEOTIDE SEQUENCE [LARGE SCALE GENOMIC DNA]</scope>
    <source>
        <strain evidence="5 6">NSJ-79</strain>
    </source>
</reference>
<evidence type="ECO:0000256" key="3">
    <source>
        <dbReference type="ARBA" id="ARBA00022927"/>
    </source>
</evidence>
<organism evidence="5 6">
    <name type="scientific">Parabacteroides hominis</name>
    <dbReference type="NCBI Taxonomy" id="2763057"/>
    <lineage>
        <taxon>Bacteria</taxon>
        <taxon>Pseudomonadati</taxon>
        <taxon>Bacteroidota</taxon>
        <taxon>Bacteroidia</taxon>
        <taxon>Bacteroidales</taxon>
        <taxon>Tannerellaceae</taxon>
        <taxon>Parabacteroides</taxon>
    </lineage>
</organism>
<sequence length="138" mass="15606">MGEVKKAKFSFEKYIIEDATIHVSNKKMDKTINFNFEPKGLIDKDQKTFELTLGTSIKDKAESFLIEISAVATFKYVEDENGDIPMPFLLHNAPAILFPYIRAYIANLSALSGIQTILLPTINMSGLAKELERNIKYK</sequence>
<protein>
    <submittedName>
        <fullName evidence="5">Protein-export chaperone SecB</fullName>
    </submittedName>
</protein>
<accession>A0ABR7DMG3</accession>
<dbReference type="Gene3D" id="3.10.420.10">
    <property type="entry name" value="SecB-like"/>
    <property type="match status" value="1"/>
</dbReference>
<proteinExistence type="inferred from homology"/>
<keyword evidence="4" id="KW-0811">Translocation</keyword>
<dbReference type="SUPFAM" id="SSF54611">
    <property type="entry name" value="SecB-like"/>
    <property type="match status" value="1"/>
</dbReference>
<evidence type="ECO:0000313" key="5">
    <source>
        <dbReference type="EMBL" id="MBC5632629.1"/>
    </source>
</evidence>
<comment type="caution">
    <text evidence="5">The sequence shown here is derived from an EMBL/GenBank/DDBJ whole genome shotgun (WGS) entry which is preliminary data.</text>
</comment>
<keyword evidence="3" id="KW-0653">Protein transport</keyword>
<gene>
    <name evidence="5" type="ORF">H8S65_07590</name>
</gene>
<evidence type="ECO:0000313" key="6">
    <source>
        <dbReference type="Proteomes" id="UP000651475"/>
    </source>
</evidence>
<dbReference type="InterPro" id="IPR035958">
    <property type="entry name" value="SecB-like_sf"/>
</dbReference>
<evidence type="ECO:0000256" key="4">
    <source>
        <dbReference type="ARBA" id="ARBA00023010"/>
    </source>
</evidence>
<keyword evidence="2" id="KW-0813">Transport</keyword>
<dbReference type="Proteomes" id="UP000651475">
    <property type="component" value="Unassembled WGS sequence"/>
</dbReference>
<dbReference type="RefSeq" id="WP_186929384.1">
    <property type="nucleotide sequence ID" value="NZ_JACOOJ010000009.1"/>
</dbReference>
<evidence type="ECO:0000256" key="2">
    <source>
        <dbReference type="ARBA" id="ARBA00022448"/>
    </source>
</evidence>
<comment type="similarity">
    <text evidence="1">Belongs to the SecB family.</text>
</comment>
<name>A0ABR7DMG3_9BACT</name>
<keyword evidence="6" id="KW-1185">Reference proteome</keyword>
<dbReference type="InterPro" id="IPR003708">
    <property type="entry name" value="SecB"/>
</dbReference>